<dbReference type="Proteomes" id="UP000607653">
    <property type="component" value="Unassembled WGS sequence"/>
</dbReference>
<sequence length="40" mass="4331">MASTTAINSPFSTNTTNCVRKITHFRRATLIVSLASGKPH</sequence>
<comment type="caution">
    <text evidence="1">The sequence shown here is derived from an EMBL/GenBank/DDBJ whole genome shotgun (WGS) entry which is preliminary data.</text>
</comment>
<evidence type="ECO:0000313" key="2">
    <source>
        <dbReference type="Proteomes" id="UP000607653"/>
    </source>
</evidence>
<evidence type="ECO:0000313" key="1">
    <source>
        <dbReference type="EMBL" id="DAD42933.1"/>
    </source>
</evidence>
<accession>A0A822ZED9</accession>
<keyword evidence="2" id="KW-1185">Reference proteome</keyword>
<name>A0A822ZED9_NELNU</name>
<gene>
    <name evidence="1" type="ORF">HUJ06_001163</name>
</gene>
<dbReference type="EMBL" id="DUZY01000006">
    <property type="protein sequence ID" value="DAD42933.1"/>
    <property type="molecule type" value="Genomic_DNA"/>
</dbReference>
<dbReference type="AlphaFoldDB" id="A0A822ZED9"/>
<reference evidence="1 2" key="1">
    <citation type="journal article" date="2020" name="Mol. Biol. Evol.">
        <title>Distinct Expression and Methylation Patterns for Genes with Different Fates following a Single Whole-Genome Duplication in Flowering Plants.</title>
        <authorList>
            <person name="Shi T."/>
            <person name="Rahmani R.S."/>
            <person name="Gugger P.F."/>
            <person name="Wang M."/>
            <person name="Li H."/>
            <person name="Zhang Y."/>
            <person name="Li Z."/>
            <person name="Wang Q."/>
            <person name="Van de Peer Y."/>
            <person name="Marchal K."/>
            <person name="Chen J."/>
        </authorList>
    </citation>
    <scope>NUCLEOTIDE SEQUENCE [LARGE SCALE GENOMIC DNA]</scope>
    <source>
        <tissue evidence="1">Leaf</tissue>
    </source>
</reference>
<organism evidence="1 2">
    <name type="scientific">Nelumbo nucifera</name>
    <name type="common">Sacred lotus</name>
    <dbReference type="NCBI Taxonomy" id="4432"/>
    <lineage>
        <taxon>Eukaryota</taxon>
        <taxon>Viridiplantae</taxon>
        <taxon>Streptophyta</taxon>
        <taxon>Embryophyta</taxon>
        <taxon>Tracheophyta</taxon>
        <taxon>Spermatophyta</taxon>
        <taxon>Magnoliopsida</taxon>
        <taxon>Proteales</taxon>
        <taxon>Nelumbonaceae</taxon>
        <taxon>Nelumbo</taxon>
    </lineage>
</organism>
<protein>
    <submittedName>
        <fullName evidence="1">Uncharacterized protein</fullName>
    </submittedName>
</protein>
<proteinExistence type="predicted"/>